<dbReference type="AlphaFoldDB" id="A0A8H8RQV8"/>
<comment type="caution">
    <text evidence="3">The sequence shown here is derived from an EMBL/GenBank/DDBJ whole genome shotgun (WGS) entry which is preliminary data.</text>
</comment>
<dbReference type="OrthoDB" id="20368at2759"/>
<feature type="signal peptide" evidence="2">
    <location>
        <begin position="1"/>
        <end position="25"/>
    </location>
</feature>
<dbReference type="CDD" id="cd11296">
    <property type="entry name" value="O-FucT_like"/>
    <property type="match status" value="1"/>
</dbReference>
<gene>
    <name evidence="3" type="ORF">LSUB1_G005766</name>
</gene>
<feature type="region of interest" description="Disordered" evidence="1">
    <location>
        <begin position="45"/>
        <end position="70"/>
    </location>
</feature>
<evidence type="ECO:0008006" key="5">
    <source>
        <dbReference type="Google" id="ProtNLM"/>
    </source>
</evidence>
<evidence type="ECO:0000313" key="3">
    <source>
        <dbReference type="EMBL" id="TVY40150.1"/>
    </source>
</evidence>
<feature type="chain" id="PRO_5034761317" description="Alternative oxidase" evidence="2">
    <location>
        <begin position="26"/>
        <end position="575"/>
    </location>
</feature>
<keyword evidence="2" id="KW-0732">Signal</keyword>
<dbReference type="Proteomes" id="UP000462212">
    <property type="component" value="Unassembled WGS sequence"/>
</dbReference>
<organism evidence="3 4">
    <name type="scientific">Lachnellula subtilissima</name>
    <dbReference type="NCBI Taxonomy" id="602034"/>
    <lineage>
        <taxon>Eukaryota</taxon>
        <taxon>Fungi</taxon>
        <taxon>Dikarya</taxon>
        <taxon>Ascomycota</taxon>
        <taxon>Pezizomycotina</taxon>
        <taxon>Leotiomycetes</taxon>
        <taxon>Helotiales</taxon>
        <taxon>Lachnaceae</taxon>
        <taxon>Lachnellula</taxon>
    </lineage>
</organism>
<evidence type="ECO:0000256" key="2">
    <source>
        <dbReference type="SAM" id="SignalP"/>
    </source>
</evidence>
<evidence type="ECO:0000313" key="4">
    <source>
        <dbReference type="Proteomes" id="UP000462212"/>
    </source>
</evidence>
<feature type="compositionally biased region" description="Basic and acidic residues" evidence="1">
    <location>
        <begin position="50"/>
        <end position="67"/>
    </location>
</feature>
<evidence type="ECO:0000256" key="1">
    <source>
        <dbReference type="SAM" id="MobiDB-lite"/>
    </source>
</evidence>
<name>A0A8H8RQV8_9HELO</name>
<accession>A0A8H8RQV8</accession>
<protein>
    <recommendedName>
        <fullName evidence="5">Alternative oxidase</fullName>
    </recommendedName>
</protein>
<dbReference type="Gene3D" id="3.40.50.11350">
    <property type="match status" value="1"/>
</dbReference>
<keyword evidence="4" id="KW-1185">Reference proteome</keyword>
<dbReference type="EMBL" id="QGMJ01000192">
    <property type="protein sequence ID" value="TVY40150.1"/>
    <property type="molecule type" value="Genomic_DNA"/>
</dbReference>
<sequence length="575" mass="63960">MSSRRSAILAAICLVFIFALYHVSNVPGSASTAVVEQETAEKAITSTLTTEKEKTPLSRPTSEKETSSTEVLSPEVLTYFDQVFSADKPKAYDFPALKAACEQTKWAEDEVYLQCGGMSAGLTSIMSQIKVCLKMAVETGTSIILPSMPLRDSKDLQNFNFMNGDAYLTYEEWFDASHLMEQIGHYCPKMKILHPIQLDGQGASGVAVKNKWSIDLGKAPGFKVFSSYFWAGRPFKAFFEQQYTDLEGMASLSPDRDETKKGITVISIASSFLLFRITDDPTGQDLRLWNDLGQLIRFRDAPRKIISKLLPLMERPFYGVHFRAENDTIWSSPENQLKLDLEALDTAWAKYGTPNGQKPLVYLACGDQDQVEMFATAGKAKGWDVTHKWKLAQGNAEVLKMINDLAFDFQGAVDMGIMVKSHFFLGIQGSAFSSTVGNARDVTGRYRGSSFTVYDDGNARTHLFNDGDARYGDASSLAPPKLKLKCLSMVPVEGEVVSVERPKLKWVAQVESKLDLKVVWAQYLESGENLYAAFVDRHSDEHRLRFELLLERQKLVVDTKAGYTAGSDVGEKGKV</sequence>
<reference evidence="3 4" key="1">
    <citation type="submission" date="2018-05" db="EMBL/GenBank/DDBJ databases">
        <title>Genome sequencing and assembly of the regulated plant pathogen Lachnellula willkommii and related sister species for the development of diagnostic species identification markers.</title>
        <authorList>
            <person name="Giroux E."/>
            <person name="Bilodeau G."/>
        </authorList>
    </citation>
    <scope>NUCLEOTIDE SEQUENCE [LARGE SCALE GENOMIC DNA]</scope>
    <source>
        <strain evidence="3 4">CBS 197.66</strain>
    </source>
</reference>
<proteinExistence type="predicted"/>